<dbReference type="SMART" id="SM00906">
    <property type="entry name" value="Fungal_trans"/>
    <property type="match status" value="1"/>
</dbReference>
<dbReference type="InterPro" id="IPR050613">
    <property type="entry name" value="Sec_Metabolite_Reg"/>
</dbReference>
<dbReference type="CDD" id="cd00067">
    <property type="entry name" value="GAL4"/>
    <property type="match status" value="1"/>
</dbReference>
<dbReference type="EMBL" id="CDPU01000024">
    <property type="protein sequence ID" value="CEO51729.1"/>
    <property type="molecule type" value="Genomic_DNA"/>
</dbReference>
<name>A0A0B7K3G6_BIOOC</name>
<keyword evidence="3" id="KW-0539">Nucleus</keyword>
<dbReference type="Pfam" id="PF00172">
    <property type="entry name" value="Zn_clus"/>
    <property type="match status" value="1"/>
</dbReference>
<dbReference type="PANTHER" id="PTHR31001">
    <property type="entry name" value="UNCHARACTERIZED TRANSCRIPTIONAL REGULATORY PROTEIN"/>
    <property type="match status" value="1"/>
</dbReference>
<dbReference type="PROSITE" id="PS50048">
    <property type="entry name" value="ZN2_CY6_FUNGAL_2"/>
    <property type="match status" value="1"/>
</dbReference>
<dbReference type="PANTHER" id="PTHR31001:SF49">
    <property type="entry name" value="ZN(II)2CYS6 TRANSCRIPTION FACTOR (EUROFUNG)"/>
    <property type="match status" value="1"/>
</dbReference>
<dbReference type="InterPro" id="IPR001138">
    <property type="entry name" value="Zn2Cys6_DnaBD"/>
</dbReference>
<dbReference type="SUPFAM" id="SSF57701">
    <property type="entry name" value="Zn2/Cys6 DNA-binding domain"/>
    <property type="match status" value="1"/>
</dbReference>
<evidence type="ECO:0000313" key="5">
    <source>
        <dbReference type="EMBL" id="CEO51729.1"/>
    </source>
</evidence>
<proteinExistence type="predicted"/>
<dbReference type="InterPro" id="IPR036864">
    <property type="entry name" value="Zn2-C6_fun-type_DNA-bd_sf"/>
</dbReference>
<reference evidence="5" key="1">
    <citation type="submission" date="2015-01" db="EMBL/GenBank/DDBJ databases">
        <authorList>
            <person name="Durling Mikael"/>
        </authorList>
    </citation>
    <scope>NUCLEOTIDE SEQUENCE</scope>
</reference>
<keyword evidence="2" id="KW-0479">Metal-binding</keyword>
<comment type="subcellular location">
    <subcellularLocation>
        <location evidence="1">Nucleus</location>
    </subcellularLocation>
</comment>
<gene>
    <name evidence="5" type="ORF">BN869_000007787_1</name>
</gene>
<dbReference type="GO" id="GO:0000981">
    <property type="term" value="F:DNA-binding transcription factor activity, RNA polymerase II-specific"/>
    <property type="evidence" value="ECO:0007669"/>
    <property type="project" value="InterPro"/>
</dbReference>
<evidence type="ECO:0000256" key="2">
    <source>
        <dbReference type="ARBA" id="ARBA00022723"/>
    </source>
</evidence>
<evidence type="ECO:0000256" key="1">
    <source>
        <dbReference type="ARBA" id="ARBA00004123"/>
    </source>
</evidence>
<protein>
    <recommendedName>
        <fullName evidence="4">Zn(2)-C6 fungal-type domain-containing protein</fullName>
    </recommendedName>
</protein>
<dbReference type="SMART" id="SM00066">
    <property type="entry name" value="GAL4"/>
    <property type="match status" value="1"/>
</dbReference>
<dbReference type="GO" id="GO:0005634">
    <property type="term" value="C:nucleus"/>
    <property type="evidence" value="ECO:0007669"/>
    <property type="project" value="UniProtKB-SubCell"/>
</dbReference>
<sequence length="711" mass="80317">MMTEPVDKPHPLHQRRTRPRVVFSCGHCRSGKLKCDRKSPCTQCERRGRSAEECVYEPLPAKMRKSRSIAARLDQIQGTVREMIQDSSTDRAQQSQTEGRVVIGGQGKSNYVGATHFMTVLDDLEDLKNFFDNSDSEDDDILSSTSSAEERNLDSFLLSQGAFKGKHDLLSILPPFQVLNSLVMHYFASRSPSTVVIHRPSFNNQYQSFCRNQAGASYEFLALIFMILAEATLFSSSFSFEDILAERQTRPTARVKAYRSAGIAALTAANYTSPSLETMAPMLLHLEAEFVLSRSTPIRCYLLSSTCIRLMLRLGLHRDPCHMPNISPFSGEMRRRMWHFGLQIEMLVSFQMGLPNMANGVESDTKLPRNINDRDLKEDLDELPPSRPDSETAPLTYFIWKTTIGQIFRSVAKKTNSPEPMSDTEVMRLDRKLEDVWEQVPSFLKVRPLEESITDDPLLVMERFSLASVYHKSQCVLHRNYLLKKGSGNAYSYSRSVCLRAALRLLECQKMHFEATRPGAMLVQFAWFLRPILMGDFLLAAMIVYISLQLPASTETLKGKSLDKPGLYRVLEESLSIWRSMAQDEPSYRKAANTVSKMLGKVERYRGPVGTSDPHPYGTTGEINNAWTVEGAGTHFPSSHQADANSMGIMLDPVLNIRQMSIQPTNELDFGPWLSSSDESFSWPNLDDFMRLDGDSQTWGMNELMPDSLPP</sequence>
<dbReference type="GO" id="GO:0008270">
    <property type="term" value="F:zinc ion binding"/>
    <property type="evidence" value="ECO:0007669"/>
    <property type="project" value="InterPro"/>
</dbReference>
<dbReference type="GO" id="GO:0006351">
    <property type="term" value="P:DNA-templated transcription"/>
    <property type="evidence" value="ECO:0007669"/>
    <property type="project" value="InterPro"/>
</dbReference>
<dbReference type="AlphaFoldDB" id="A0A0B7K3G6"/>
<accession>A0A0B7K3G6</accession>
<organism evidence="5">
    <name type="scientific">Bionectria ochroleuca</name>
    <name type="common">Gliocladium roseum</name>
    <dbReference type="NCBI Taxonomy" id="29856"/>
    <lineage>
        <taxon>Eukaryota</taxon>
        <taxon>Fungi</taxon>
        <taxon>Dikarya</taxon>
        <taxon>Ascomycota</taxon>
        <taxon>Pezizomycotina</taxon>
        <taxon>Sordariomycetes</taxon>
        <taxon>Hypocreomycetidae</taxon>
        <taxon>Hypocreales</taxon>
        <taxon>Bionectriaceae</taxon>
        <taxon>Clonostachys</taxon>
    </lineage>
</organism>
<dbReference type="GO" id="GO:0003677">
    <property type="term" value="F:DNA binding"/>
    <property type="evidence" value="ECO:0007669"/>
    <property type="project" value="InterPro"/>
</dbReference>
<dbReference type="InterPro" id="IPR007219">
    <property type="entry name" value="XnlR_reg_dom"/>
</dbReference>
<dbReference type="CDD" id="cd12148">
    <property type="entry name" value="fungal_TF_MHR"/>
    <property type="match status" value="1"/>
</dbReference>
<evidence type="ECO:0000256" key="3">
    <source>
        <dbReference type="ARBA" id="ARBA00023242"/>
    </source>
</evidence>
<dbReference type="Pfam" id="PF04082">
    <property type="entry name" value="Fungal_trans"/>
    <property type="match status" value="1"/>
</dbReference>
<dbReference type="Gene3D" id="4.10.240.10">
    <property type="entry name" value="Zn(2)-C6 fungal-type DNA-binding domain"/>
    <property type="match status" value="1"/>
</dbReference>
<evidence type="ECO:0000259" key="4">
    <source>
        <dbReference type="PROSITE" id="PS50048"/>
    </source>
</evidence>
<feature type="domain" description="Zn(2)-C6 fungal-type" evidence="4">
    <location>
        <begin position="24"/>
        <end position="56"/>
    </location>
</feature>